<feature type="chain" id="PRO_5013252979" description="Cytochrome c domain-containing protein" evidence="10">
    <location>
        <begin position="28"/>
        <end position="253"/>
    </location>
</feature>
<comment type="subcellular location">
    <subcellularLocation>
        <location evidence="1">Periplasm</location>
    </subcellularLocation>
</comment>
<evidence type="ECO:0000256" key="5">
    <source>
        <dbReference type="ARBA" id="ARBA00022764"/>
    </source>
</evidence>
<dbReference type="PROSITE" id="PS51007">
    <property type="entry name" value="CYTC"/>
    <property type="match status" value="2"/>
</dbReference>
<dbReference type="PANTHER" id="PTHR33751">
    <property type="entry name" value="CBB3-TYPE CYTOCHROME C OXIDASE SUBUNIT FIXP"/>
    <property type="match status" value="1"/>
</dbReference>
<keyword evidence="5" id="KW-0574">Periplasm</keyword>
<feature type="binding site" description="covalent" evidence="8">
    <location>
        <position position="71"/>
    </location>
    <ligand>
        <name>heme c</name>
        <dbReference type="ChEBI" id="CHEBI:61717"/>
        <label>1</label>
    </ligand>
</feature>
<dbReference type="GO" id="GO:0005506">
    <property type="term" value="F:iron ion binding"/>
    <property type="evidence" value="ECO:0007669"/>
    <property type="project" value="InterPro"/>
</dbReference>
<reference evidence="12 13" key="1">
    <citation type="submission" date="2017-01" db="EMBL/GenBank/DDBJ databases">
        <title>Novel large sulfur bacteria in the metagenomes of groundwater-fed chemosynthetic microbial mats in the Lake Huron basin.</title>
        <authorList>
            <person name="Sharrar A.M."/>
            <person name="Flood B.E."/>
            <person name="Bailey J.V."/>
            <person name="Jones D.S."/>
            <person name="Biddanda B."/>
            <person name="Ruberg S.A."/>
            <person name="Marcus D.N."/>
            <person name="Dick G.J."/>
        </authorList>
    </citation>
    <scope>NUCLEOTIDE SEQUENCE [LARGE SCALE GENOMIC DNA]</scope>
    <source>
        <strain evidence="12">A7</strain>
    </source>
</reference>
<feature type="binding site" description="axial binding residue" evidence="9">
    <location>
        <position position="224"/>
    </location>
    <ligand>
        <name>heme c</name>
        <dbReference type="ChEBI" id="CHEBI:61717"/>
        <label>2</label>
    </ligand>
    <ligandPart>
        <name>Fe</name>
        <dbReference type="ChEBI" id="CHEBI:18248"/>
    </ligandPart>
</feature>
<feature type="binding site" description="covalent" evidence="8">
    <location>
        <position position="74"/>
    </location>
    <ligand>
        <name>heme c</name>
        <dbReference type="ChEBI" id="CHEBI:61717"/>
        <label>1</label>
    </ligand>
</feature>
<dbReference type="GO" id="GO:0020037">
    <property type="term" value="F:heme binding"/>
    <property type="evidence" value="ECO:0007669"/>
    <property type="project" value="InterPro"/>
</dbReference>
<feature type="domain" description="Cytochrome c" evidence="11">
    <location>
        <begin position="57"/>
        <end position="141"/>
    </location>
</feature>
<proteinExistence type="predicted"/>
<feature type="domain" description="Cytochrome c" evidence="11">
    <location>
        <begin position="164"/>
        <end position="247"/>
    </location>
</feature>
<evidence type="ECO:0000256" key="10">
    <source>
        <dbReference type="SAM" id="SignalP"/>
    </source>
</evidence>
<organism evidence="12 13">
    <name type="scientific">Rhodoferax ferrireducens</name>
    <dbReference type="NCBI Taxonomy" id="192843"/>
    <lineage>
        <taxon>Bacteria</taxon>
        <taxon>Pseudomonadati</taxon>
        <taxon>Pseudomonadota</taxon>
        <taxon>Betaproteobacteria</taxon>
        <taxon>Burkholderiales</taxon>
        <taxon>Comamonadaceae</taxon>
        <taxon>Rhodoferax</taxon>
    </lineage>
</organism>
<evidence type="ECO:0000313" key="13">
    <source>
        <dbReference type="Proteomes" id="UP000192505"/>
    </source>
</evidence>
<keyword evidence="6" id="KW-0249">Electron transport</keyword>
<dbReference type="AlphaFoldDB" id="A0A1W9KZC5"/>
<dbReference type="GO" id="GO:0009055">
    <property type="term" value="F:electron transfer activity"/>
    <property type="evidence" value="ECO:0007669"/>
    <property type="project" value="InterPro"/>
</dbReference>
<dbReference type="PIRSF" id="PIRSF000005">
    <property type="entry name" value="Cytochrome_c4"/>
    <property type="match status" value="1"/>
</dbReference>
<keyword evidence="7 9" id="KW-0408">Iron</keyword>
<evidence type="ECO:0000313" key="12">
    <source>
        <dbReference type="EMBL" id="OQW90079.1"/>
    </source>
</evidence>
<sequence>MKTLTFRRASTLALICLASAASLPTLASAPAHDAAPAAAAKWTPGTLRTALAALPKGNAEAGKKVHDALFCASCHGATGVAPTQNWPHLAGQKAAYTAKMMLDYQDKRRLEGKRAELMHDIAVMMSPQQIADVAAFYEVQAAPKGDGTPRPQVNAAPKDVPATTLVRRGDKTRLITPCASCHGVVGQGGKLEASALAGQNPLYFVRTMLDFQGGARHNDSVKGMSSFAKKLSRSEIEALATYYADLPVTRGMR</sequence>
<feature type="binding site" description="axial binding residue" evidence="9">
    <location>
        <position position="75"/>
    </location>
    <ligand>
        <name>heme c</name>
        <dbReference type="ChEBI" id="CHEBI:61717"/>
        <label>1</label>
    </ligand>
    <ligandPart>
        <name>Fe</name>
        <dbReference type="ChEBI" id="CHEBI:18248"/>
    </ligandPart>
</feature>
<dbReference type="Pfam" id="PF00034">
    <property type="entry name" value="Cytochrom_C"/>
    <property type="match status" value="1"/>
</dbReference>
<feature type="binding site" description="axial binding residue" evidence="9">
    <location>
        <position position="182"/>
    </location>
    <ligand>
        <name>heme c</name>
        <dbReference type="ChEBI" id="CHEBI:61717"/>
        <label>2</label>
    </ligand>
    <ligandPart>
        <name>Fe</name>
        <dbReference type="ChEBI" id="CHEBI:18248"/>
    </ligandPart>
</feature>
<dbReference type="InterPro" id="IPR036909">
    <property type="entry name" value="Cyt_c-like_dom_sf"/>
</dbReference>
<accession>A0A1W9KZC5</accession>
<keyword evidence="2" id="KW-0813">Transport</keyword>
<dbReference type="Gene3D" id="1.10.760.10">
    <property type="entry name" value="Cytochrome c-like domain"/>
    <property type="match status" value="2"/>
</dbReference>
<evidence type="ECO:0000256" key="9">
    <source>
        <dbReference type="PIRSR" id="PIRSR000005-2"/>
    </source>
</evidence>
<dbReference type="GO" id="GO:0042597">
    <property type="term" value="C:periplasmic space"/>
    <property type="evidence" value="ECO:0007669"/>
    <property type="project" value="UniProtKB-SubCell"/>
</dbReference>
<evidence type="ECO:0000256" key="1">
    <source>
        <dbReference type="ARBA" id="ARBA00004418"/>
    </source>
</evidence>
<dbReference type="InterPro" id="IPR009056">
    <property type="entry name" value="Cyt_c-like_dom"/>
</dbReference>
<keyword evidence="3 8" id="KW-0349">Heme</keyword>
<dbReference type="InterPro" id="IPR024167">
    <property type="entry name" value="Cytochrome_c4-like"/>
</dbReference>
<evidence type="ECO:0000256" key="2">
    <source>
        <dbReference type="ARBA" id="ARBA00022448"/>
    </source>
</evidence>
<name>A0A1W9KZC5_9BURK</name>
<feature type="binding site" description="axial binding residue" evidence="9">
    <location>
        <position position="118"/>
    </location>
    <ligand>
        <name>heme c</name>
        <dbReference type="ChEBI" id="CHEBI:61717"/>
        <label>1</label>
    </ligand>
    <ligandPart>
        <name>Fe</name>
        <dbReference type="ChEBI" id="CHEBI:18248"/>
    </ligandPart>
</feature>
<feature type="signal peptide" evidence="10">
    <location>
        <begin position="1"/>
        <end position="27"/>
    </location>
</feature>
<evidence type="ECO:0000259" key="11">
    <source>
        <dbReference type="PROSITE" id="PS51007"/>
    </source>
</evidence>
<feature type="binding site" description="covalent" evidence="8">
    <location>
        <position position="181"/>
    </location>
    <ligand>
        <name>heme c</name>
        <dbReference type="ChEBI" id="CHEBI:61717"/>
        <label>2</label>
    </ligand>
</feature>
<gene>
    <name evidence="12" type="ORF">BWK72_02365</name>
</gene>
<dbReference type="EMBL" id="MTEI01000001">
    <property type="protein sequence ID" value="OQW90079.1"/>
    <property type="molecule type" value="Genomic_DNA"/>
</dbReference>
<comment type="caution">
    <text evidence="12">The sequence shown here is derived from an EMBL/GenBank/DDBJ whole genome shotgun (WGS) entry which is preliminary data.</text>
</comment>
<dbReference type="InterPro" id="IPR050597">
    <property type="entry name" value="Cytochrome_c_Oxidase_Subunit"/>
</dbReference>
<evidence type="ECO:0000256" key="8">
    <source>
        <dbReference type="PIRSR" id="PIRSR000005-1"/>
    </source>
</evidence>
<evidence type="ECO:0000256" key="3">
    <source>
        <dbReference type="ARBA" id="ARBA00022617"/>
    </source>
</evidence>
<evidence type="ECO:0000256" key="7">
    <source>
        <dbReference type="ARBA" id="ARBA00023004"/>
    </source>
</evidence>
<dbReference type="Pfam" id="PF13442">
    <property type="entry name" value="Cytochrome_CBB3"/>
    <property type="match status" value="1"/>
</dbReference>
<feature type="binding site" description="covalent" evidence="8">
    <location>
        <position position="178"/>
    </location>
    <ligand>
        <name>heme c</name>
        <dbReference type="ChEBI" id="CHEBI:61717"/>
        <label>2</label>
    </ligand>
</feature>
<dbReference type="SUPFAM" id="SSF46626">
    <property type="entry name" value="Cytochrome c"/>
    <property type="match status" value="2"/>
</dbReference>
<evidence type="ECO:0000256" key="6">
    <source>
        <dbReference type="ARBA" id="ARBA00022982"/>
    </source>
</evidence>
<keyword evidence="4 9" id="KW-0479">Metal-binding</keyword>
<dbReference type="PANTHER" id="PTHR33751:SF9">
    <property type="entry name" value="CYTOCHROME C4"/>
    <property type="match status" value="1"/>
</dbReference>
<dbReference type="Proteomes" id="UP000192505">
    <property type="component" value="Unassembled WGS sequence"/>
</dbReference>
<protein>
    <recommendedName>
        <fullName evidence="11">Cytochrome c domain-containing protein</fullName>
    </recommendedName>
</protein>
<comment type="PTM">
    <text evidence="8">Binds 2 heme c groups covalently per subunit.</text>
</comment>
<evidence type="ECO:0000256" key="4">
    <source>
        <dbReference type="ARBA" id="ARBA00022723"/>
    </source>
</evidence>
<keyword evidence="10" id="KW-0732">Signal</keyword>